<dbReference type="InterPro" id="IPR011990">
    <property type="entry name" value="TPR-like_helical_dom_sf"/>
</dbReference>
<keyword evidence="3" id="KW-1185">Reference proteome</keyword>
<evidence type="ECO:0000256" key="1">
    <source>
        <dbReference type="SAM" id="MobiDB-lite"/>
    </source>
</evidence>
<organism evidence="2 3">
    <name type="scientific">Undibacterium arcticum</name>
    <dbReference type="NCBI Taxonomy" id="1762892"/>
    <lineage>
        <taxon>Bacteria</taxon>
        <taxon>Pseudomonadati</taxon>
        <taxon>Pseudomonadota</taxon>
        <taxon>Betaproteobacteria</taxon>
        <taxon>Burkholderiales</taxon>
        <taxon>Oxalobacteraceae</taxon>
        <taxon>Undibacterium</taxon>
    </lineage>
</organism>
<feature type="region of interest" description="Disordered" evidence="1">
    <location>
        <begin position="179"/>
        <end position="198"/>
    </location>
</feature>
<dbReference type="Gene3D" id="1.25.40.10">
    <property type="entry name" value="Tetratricopeptide repeat domain"/>
    <property type="match status" value="1"/>
</dbReference>
<comment type="caution">
    <text evidence="2">The sequence shown here is derived from an EMBL/GenBank/DDBJ whole genome shotgun (WGS) entry which is preliminary data.</text>
</comment>
<gene>
    <name evidence="2" type="ORF">ACFOFO_19485</name>
</gene>
<sequence length="198" mass="22288">MSLQQAFQQTIAHCRAGQWREAEILYRALVQSQSSSAQGQPWLSYIDALIQAGKPRPAPATPATLATPAALTQEAQEIQPARPIPASIRLAKMPNPCYIARRPRWPWKMALGCAHVPSRIQIHLLLAHYQGARYEEAETLASSLTRAFPLYDLGWKVLVAALRMQGRIAEAEQTQQQRWISHAGRRKNVRRAQESLHQ</sequence>
<evidence type="ECO:0000313" key="3">
    <source>
        <dbReference type="Proteomes" id="UP001595530"/>
    </source>
</evidence>
<evidence type="ECO:0008006" key="4">
    <source>
        <dbReference type="Google" id="ProtNLM"/>
    </source>
</evidence>
<reference evidence="3" key="1">
    <citation type="journal article" date="2019" name="Int. J. Syst. Evol. Microbiol.">
        <title>The Global Catalogue of Microorganisms (GCM) 10K type strain sequencing project: providing services to taxonomists for standard genome sequencing and annotation.</title>
        <authorList>
            <consortium name="The Broad Institute Genomics Platform"/>
            <consortium name="The Broad Institute Genome Sequencing Center for Infectious Disease"/>
            <person name="Wu L."/>
            <person name="Ma J."/>
        </authorList>
    </citation>
    <scope>NUCLEOTIDE SEQUENCE [LARGE SCALE GENOMIC DNA]</scope>
    <source>
        <strain evidence="3">KCTC 42986</strain>
    </source>
</reference>
<name>A0ABV7F8Q6_9BURK</name>
<evidence type="ECO:0000313" key="2">
    <source>
        <dbReference type="EMBL" id="MFC3110117.1"/>
    </source>
</evidence>
<dbReference type="RefSeq" id="WP_390327547.1">
    <property type="nucleotide sequence ID" value="NZ_JBHRTP010000069.1"/>
</dbReference>
<proteinExistence type="predicted"/>
<dbReference type="EMBL" id="JBHRTP010000069">
    <property type="protein sequence ID" value="MFC3110117.1"/>
    <property type="molecule type" value="Genomic_DNA"/>
</dbReference>
<protein>
    <recommendedName>
        <fullName evidence="4">Tetratricopeptide repeat protein</fullName>
    </recommendedName>
</protein>
<dbReference type="SUPFAM" id="SSF48452">
    <property type="entry name" value="TPR-like"/>
    <property type="match status" value="1"/>
</dbReference>
<dbReference type="Proteomes" id="UP001595530">
    <property type="component" value="Unassembled WGS sequence"/>
</dbReference>
<accession>A0ABV7F8Q6</accession>